<dbReference type="Pfam" id="PF07690">
    <property type="entry name" value="MFS_1"/>
    <property type="match status" value="1"/>
</dbReference>
<keyword evidence="4 7" id="KW-1133">Transmembrane helix</keyword>
<evidence type="ECO:0000256" key="2">
    <source>
        <dbReference type="ARBA" id="ARBA00022448"/>
    </source>
</evidence>
<dbReference type="GO" id="GO:0022857">
    <property type="term" value="F:transmembrane transporter activity"/>
    <property type="evidence" value="ECO:0007669"/>
    <property type="project" value="InterPro"/>
</dbReference>
<evidence type="ECO:0000256" key="7">
    <source>
        <dbReference type="SAM" id="Phobius"/>
    </source>
</evidence>
<feature type="transmembrane region" description="Helical" evidence="7">
    <location>
        <begin position="365"/>
        <end position="388"/>
    </location>
</feature>
<evidence type="ECO:0000256" key="5">
    <source>
        <dbReference type="ARBA" id="ARBA00023136"/>
    </source>
</evidence>
<feature type="transmembrane region" description="Helical" evidence="7">
    <location>
        <begin position="432"/>
        <end position="452"/>
    </location>
</feature>
<dbReference type="GO" id="GO:0016020">
    <property type="term" value="C:membrane"/>
    <property type="evidence" value="ECO:0007669"/>
    <property type="project" value="UniProtKB-SubCell"/>
</dbReference>
<feature type="transmembrane region" description="Helical" evidence="7">
    <location>
        <begin position="400"/>
        <end position="420"/>
    </location>
</feature>
<dbReference type="SUPFAM" id="SSF103473">
    <property type="entry name" value="MFS general substrate transporter"/>
    <property type="match status" value="1"/>
</dbReference>
<evidence type="ECO:0000259" key="8">
    <source>
        <dbReference type="PROSITE" id="PS50850"/>
    </source>
</evidence>
<dbReference type="FunFam" id="1.20.1250.20:FF:000064">
    <property type="entry name" value="MFS allantoate transporter"/>
    <property type="match status" value="1"/>
</dbReference>
<evidence type="ECO:0000313" key="10">
    <source>
        <dbReference type="Proteomes" id="UP001174694"/>
    </source>
</evidence>
<dbReference type="PANTHER" id="PTHR43791">
    <property type="entry name" value="PERMEASE-RELATED"/>
    <property type="match status" value="1"/>
</dbReference>
<feature type="transmembrane region" description="Helical" evidence="7">
    <location>
        <begin position="207"/>
        <end position="227"/>
    </location>
</feature>
<organism evidence="9 10">
    <name type="scientific">Pleurostoma richardsiae</name>
    <dbReference type="NCBI Taxonomy" id="41990"/>
    <lineage>
        <taxon>Eukaryota</taxon>
        <taxon>Fungi</taxon>
        <taxon>Dikarya</taxon>
        <taxon>Ascomycota</taxon>
        <taxon>Pezizomycotina</taxon>
        <taxon>Sordariomycetes</taxon>
        <taxon>Sordariomycetidae</taxon>
        <taxon>Calosphaeriales</taxon>
        <taxon>Pleurostomataceae</taxon>
        <taxon>Pleurostoma</taxon>
    </lineage>
</organism>
<dbReference type="PANTHER" id="PTHR43791:SF103">
    <property type="entry name" value="MAJOR FACILITATOR SUPERFAMILY (MFS) PROFILE DOMAIN-CONTAINING PROTEIN-RELATED"/>
    <property type="match status" value="1"/>
</dbReference>
<dbReference type="AlphaFoldDB" id="A0AA38RSA7"/>
<proteinExistence type="inferred from homology"/>
<comment type="subcellular location">
    <subcellularLocation>
        <location evidence="1">Membrane</location>
        <topology evidence="1">Multi-pass membrane protein</topology>
    </subcellularLocation>
</comment>
<dbReference type="PROSITE" id="PS50850">
    <property type="entry name" value="MFS"/>
    <property type="match status" value="1"/>
</dbReference>
<feature type="domain" description="Major facilitator superfamily (MFS) profile" evidence="8">
    <location>
        <begin position="47"/>
        <end position="493"/>
    </location>
</feature>
<feature type="transmembrane region" description="Helical" evidence="7">
    <location>
        <begin position="340"/>
        <end position="359"/>
    </location>
</feature>
<keyword evidence="5 7" id="KW-0472">Membrane</keyword>
<comment type="similarity">
    <text evidence="6">Belongs to the major facilitator superfamily. Allantoate permease family.</text>
</comment>
<evidence type="ECO:0000256" key="1">
    <source>
        <dbReference type="ARBA" id="ARBA00004141"/>
    </source>
</evidence>
<reference evidence="9" key="1">
    <citation type="submission" date="2022-07" db="EMBL/GenBank/DDBJ databases">
        <title>Fungi with potential for degradation of polypropylene.</title>
        <authorList>
            <person name="Gostincar C."/>
        </authorList>
    </citation>
    <scope>NUCLEOTIDE SEQUENCE</scope>
    <source>
        <strain evidence="9">EXF-13308</strain>
    </source>
</reference>
<feature type="transmembrane region" description="Helical" evidence="7">
    <location>
        <begin position="269"/>
        <end position="291"/>
    </location>
</feature>
<evidence type="ECO:0000256" key="4">
    <source>
        <dbReference type="ARBA" id="ARBA00022989"/>
    </source>
</evidence>
<dbReference type="Gene3D" id="1.20.1250.20">
    <property type="entry name" value="MFS general substrate transporter like domains"/>
    <property type="match status" value="1"/>
</dbReference>
<dbReference type="InterPro" id="IPR036259">
    <property type="entry name" value="MFS_trans_sf"/>
</dbReference>
<feature type="transmembrane region" description="Helical" evidence="7">
    <location>
        <begin position="311"/>
        <end position="328"/>
    </location>
</feature>
<gene>
    <name evidence="9" type="ORF">NKR23_g7947</name>
</gene>
<evidence type="ECO:0000313" key="9">
    <source>
        <dbReference type="EMBL" id="KAJ9139406.1"/>
    </source>
</evidence>
<dbReference type="InterPro" id="IPR011701">
    <property type="entry name" value="MFS"/>
</dbReference>
<evidence type="ECO:0000256" key="3">
    <source>
        <dbReference type="ARBA" id="ARBA00022692"/>
    </source>
</evidence>
<name>A0AA38RSA7_9PEZI</name>
<keyword evidence="2" id="KW-0813">Transport</keyword>
<keyword evidence="3 7" id="KW-0812">Transmembrane</keyword>
<feature type="transmembrane region" description="Helical" evidence="7">
    <location>
        <begin position="173"/>
        <end position="195"/>
    </location>
</feature>
<accession>A0AA38RSA7</accession>
<evidence type="ECO:0000256" key="6">
    <source>
        <dbReference type="ARBA" id="ARBA00037968"/>
    </source>
</evidence>
<protein>
    <submittedName>
        <fullName evidence="9">MFS general substrate transporter</fullName>
    </submittedName>
</protein>
<comment type="caution">
    <text evidence="9">The sequence shown here is derived from an EMBL/GenBank/DDBJ whole genome shotgun (WGS) entry which is preliminary data.</text>
</comment>
<sequence>MSSMTEKQTGEKDATRRSVSSGGEAVVEYHIDPAEEKAVLRKIDWIVMPAMTFVYFFQYLDKQTINYASVFGLNSDLNLTGTQFSWVVTLFYFGQLTSEFPASYLMSRFPVTKVVGVTIVLWGVCEMCMGAAQSFGGVAAVRYCLGLCEGSASPAWVIITSNWYTRKEHPNRVAIWTSMSGVAQILGAILMYLIGQAPPMAIANWRVMFLICGSVTIVSGIIFIFCVPVDGSTAWFFNEREKQVAVERLARDRATRDKANFNPAQAKEALLDVGTWLLFLMALFICIPSPILKFSSLVINGFGFSKFNTMLVGLPSGAMQIITVWVFALGMRYTNNYRWIWGLFATTIPLIGSILLLCLPASNDWGIVVSTWLAAQSSDLIVVTLSLVASNVKGNTKKSVVNAVYFVGYSVGCISGPQLWQAKDAPRYRKGCISSIVSWCLLYLCFLAYFALCKRENKKRDRLCEATVVDDAAGTSVGSDLTDKQDLNFRYKL</sequence>
<dbReference type="Proteomes" id="UP001174694">
    <property type="component" value="Unassembled WGS sequence"/>
</dbReference>
<dbReference type="InterPro" id="IPR020846">
    <property type="entry name" value="MFS_dom"/>
</dbReference>
<keyword evidence="10" id="KW-1185">Reference proteome</keyword>
<dbReference type="EMBL" id="JANBVO010000026">
    <property type="protein sequence ID" value="KAJ9139406.1"/>
    <property type="molecule type" value="Genomic_DNA"/>
</dbReference>